<feature type="transmembrane region" description="Helical" evidence="6">
    <location>
        <begin position="41"/>
        <end position="65"/>
    </location>
</feature>
<protein>
    <recommendedName>
        <fullName evidence="7">Sugar phosphate transporter domain-containing protein</fullName>
    </recommendedName>
</protein>
<dbReference type="InterPro" id="IPR050186">
    <property type="entry name" value="TPT_transporter"/>
</dbReference>
<evidence type="ECO:0000313" key="9">
    <source>
        <dbReference type="EMBL" id="CAE4604957.1"/>
    </source>
</evidence>
<organism evidence="8">
    <name type="scientific">Alexandrium monilatum</name>
    <dbReference type="NCBI Taxonomy" id="311494"/>
    <lineage>
        <taxon>Eukaryota</taxon>
        <taxon>Sar</taxon>
        <taxon>Alveolata</taxon>
        <taxon>Dinophyceae</taxon>
        <taxon>Gonyaulacales</taxon>
        <taxon>Pyrocystaceae</taxon>
        <taxon>Alexandrium</taxon>
    </lineage>
</organism>
<dbReference type="GO" id="GO:0016020">
    <property type="term" value="C:membrane"/>
    <property type="evidence" value="ECO:0007669"/>
    <property type="project" value="UniProtKB-SubCell"/>
</dbReference>
<evidence type="ECO:0000256" key="1">
    <source>
        <dbReference type="ARBA" id="ARBA00004141"/>
    </source>
</evidence>
<feature type="transmembrane region" description="Helical" evidence="6">
    <location>
        <begin position="234"/>
        <end position="259"/>
    </location>
</feature>
<feature type="domain" description="Sugar phosphate transporter" evidence="7">
    <location>
        <begin position="49"/>
        <end position="351"/>
    </location>
</feature>
<comment type="subcellular location">
    <subcellularLocation>
        <location evidence="1">Membrane</location>
        <topology evidence="1">Multi-pass membrane protein</topology>
    </subcellularLocation>
</comment>
<evidence type="ECO:0000313" key="8">
    <source>
        <dbReference type="EMBL" id="CAE4604955.1"/>
    </source>
</evidence>
<dbReference type="PANTHER" id="PTHR11132">
    <property type="entry name" value="SOLUTE CARRIER FAMILY 35"/>
    <property type="match status" value="1"/>
</dbReference>
<evidence type="ECO:0000259" key="7">
    <source>
        <dbReference type="Pfam" id="PF03151"/>
    </source>
</evidence>
<feature type="transmembrane region" description="Helical" evidence="6">
    <location>
        <begin position="279"/>
        <end position="300"/>
    </location>
</feature>
<dbReference type="InterPro" id="IPR004853">
    <property type="entry name" value="Sugar_P_trans_dom"/>
</dbReference>
<dbReference type="EMBL" id="HBNR01044421">
    <property type="protein sequence ID" value="CAE4604957.1"/>
    <property type="molecule type" value="Transcribed_RNA"/>
</dbReference>
<proteinExistence type="predicted"/>
<feature type="transmembrane region" description="Helical" evidence="6">
    <location>
        <begin position="120"/>
        <end position="143"/>
    </location>
</feature>
<dbReference type="Pfam" id="PF03151">
    <property type="entry name" value="TPT"/>
    <property type="match status" value="1"/>
</dbReference>
<keyword evidence="4 6" id="KW-0472">Membrane</keyword>
<feature type="region of interest" description="Disordered" evidence="5">
    <location>
        <begin position="403"/>
        <end position="447"/>
    </location>
</feature>
<keyword evidence="2 6" id="KW-0812">Transmembrane</keyword>
<feature type="transmembrane region" description="Helical" evidence="6">
    <location>
        <begin position="334"/>
        <end position="352"/>
    </location>
</feature>
<keyword evidence="3 6" id="KW-1133">Transmembrane helix</keyword>
<reference evidence="8" key="1">
    <citation type="submission" date="2021-01" db="EMBL/GenBank/DDBJ databases">
        <authorList>
            <person name="Corre E."/>
            <person name="Pelletier E."/>
            <person name="Niang G."/>
            <person name="Scheremetjew M."/>
            <person name="Finn R."/>
            <person name="Kale V."/>
            <person name="Holt S."/>
            <person name="Cochrane G."/>
            <person name="Meng A."/>
            <person name="Brown T."/>
            <person name="Cohen L."/>
        </authorList>
    </citation>
    <scope>NUCLEOTIDE SEQUENCE</scope>
    <source>
        <strain evidence="8">CCMP3105</strain>
    </source>
</reference>
<evidence type="ECO:0000256" key="5">
    <source>
        <dbReference type="SAM" id="MobiDB-lite"/>
    </source>
</evidence>
<evidence type="ECO:0000256" key="3">
    <source>
        <dbReference type="ARBA" id="ARBA00022989"/>
    </source>
</evidence>
<gene>
    <name evidence="8" type="ORF">AMON00008_LOCUS30908</name>
    <name evidence="9" type="ORF">AMON00008_LOCUS30909</name>
</gene>
<sequence length="447" mass="48744">MSQLEAAKQQRQVGLLQFMCDAFEDQEDLAHESKYHLTRHIWSSAALVGVLALAYMAISTGLITFNKYLLHDGRFPFVIFLGVLHMSFSFLCNLALYRMCPALYPALTDPDRRVHIDRPLVLRVLLPIALCFGAQLVLSNMAFMHSSLAFLQMMKQSNVVLVYLFSLALALERFSWRRALVLVWIAGATGLTIRGELDFSPGGFAIQGVSMLCESLKLTLQNYSLSAAGHRLDALTFVMLVAPLVLLALLALLAVLRVLWPERPGALTMPPWSVVAQLWPLLLANGCLAFAMNVAHALLIKWSSAMTFILTGVIMKDVVIVVVGAMILDELLSPLQVAGFAMQLVAILVWSLMKVAPEFAMACPGEASRKAPGGWEELCVEEGKHTSPIVAKGATEGKHWREAGLALAQPARRPGSPSSRSSASTVPPVNEEDTSSSEAASHFGEGF</sequence>
<evidence type="ECO:0000256" key="6">
    <source>
        <dbReference type="SAM" id="Phobius"/>
    </source>
</evidence>
<name>A0A6T1DJV2_9DINO</name>
<feature type="compositionally biased region" description="Low complexity" evidence="5">
    <location>
        <begin position="408"/>
        <end position="424"/>
    </location>
</feature>
<feature type="transmembrane region" description="Helical" evidence="6">
    <location>
        <begin position="77"/>
        <end position="99"/>
    </location>
</feature>
<feature type="transmembrane region" description="Helical" evidence="6">
    <location>
        <begin position="307"/>
        <end position="328"/>
    </location>
</feature>
<evidence type="ECO:0000256" key="4">
    <source>
        <dbReference type="ARBA" id="ARBA00023136"/>
    </source>
</evidence>
<dbReference type="EMBL" id="HBNR01044420">
    <property type="protein sequence ID" value="CAE4604955.1"/>
    <property type="molecule type" value="Transcribed_RNA"/>
</dbReference>
<evidence type="ECO:0000256" key="2">
    <source>
        <dbReference type="ARBA" id="ARBA00022692"/>
    </source>
</evidence>
<accession>A0A6T1DJV2</accession>
<feature type="transmembrane region" description="Helical" evidence="6">
    <location>
        <begin position="149"/>
        <end position="171"/>
    </location>
</feature>
<dbReference type="AlphaFoldDB" id="A0A6T1DJV2"/>